<keyword evidence="4 11" id="KW-0436">Ligase</keyword>
<gene>
    <name evidence="14" type="ORF">NAPIS_ORF02707</name>
</gene>
<evidence type="ECO:0000313" key="15">
    <source>
        <dbReference type="Proteomes" id="UP000053780"/>
    </source>
</evidence>
<dbReference type="GO" id="GO:0017102">
    <property type="term" value="C:methionyl glutamyl tRNA synthetase complex"/>
    <property type="evidence" value="ECO:0007669"/>
    <property type="project" value="EnsemblFungi"/>
</dbReference>
<comment type="subcellular location">
    <subcellularLocation>
        <location evidence="1">Cytoplasm</location>
    </subcellularLocation>
</comment>
<proteinExistence type="inferred from homology"/>
<dbReference type="GO" id="GO:0004825">
    <property type="term" value="F:methionine-tRNA ligase activity"/>
    <property type="evidence" value="ECO:0007669"/>
    <property type="project" value="UniProtKB-EC"/>
</dbReference>
<evidence type="ECO:0000256" key="2">
    <source>
        <dbReference type="ARBA" id="ARBA00005594"/>
    </source>
</evidence>
<feature type="domain" description="Methionyl-tRNA synthetase anticodon-binding" evidence="13">
    <location>
        <begin position="412"/>
        <end position="511"/>
    </location>
</feature>
<evidence type="ECO:0000256" key="4">
    <source>
        <dbReference type="ARBA" id="ARBA00022598"/>
    </source>
</evidence>
<dbReference type="InterPro" id="IPR023458">
    <property type="entry name" value="Met-tRNA_ligase_1"/>
</dbReference>
<dbReference type="SUPFAM" id="SSF47323">
    <property type="entry name" value="Anticodon-binding domain of a subclass of class I aminoacyl-tRNA synthetases"/>
    <property type="match status" value="1"/>
</dbReference>
<evidence type="ECO:0000256" key="7">
    <source>
        <dbReference type="ARBA" id="ARBA00022917"/>
    </source>
</evidence>
<keyword evidence="8 11" id="KW-0030">Aminoacyl-tRNA synthetase</keyword>
<reference evidence="14 15" key="1">
    <citation type="journal article" date="2013" name="BMC Genomics">
        <title>Genome sequencing and comparative genomics of honey bee microsporidia, Nosema apis reveal novel insights into host-parasite interactions.</title>
        <authorList>
            <person name="Chen Yp."/>
            <person name="Pettis J.S."/>
            <person name="Zhao Y."/>
            <person name="Liu X."/>
            <person name="Tallon L.J."/>
            <person name="Sadzewicz L.D."/>
            <person name="Li R."/>
            <person name="Zheng H."/>
            <person name="Huang S."/>
            <person name="Zhang X."/>
            <person name="Hamilton M.C."/>
            <person name="Pernal S.F."/>
            <person name="Melathopoulos A.P."/>
            <person name="Yan X."/>
            <person name="Evans J.D."/>
        </authorList>
    </citation>
    <scope>NUCLEOTIDE SEQUENCE [LARGE SCALE GENOMIC DNA]</scope>
    <source>
        <strain evidence="14 15">BRL 01</strain>
    </source>
</reference>
<dbReference type="Pfam" id="PF09334">
    <property type="entry name" value="tRNA-synt_1g"/>
    <property type="match status" value="1"/>
</dbReference>
<evidence type="ECO:0000259" key="12">
    <source>
        <dbReference type="Pfam" id="PF09334"/>
    </source>
</evidence>
<dbReference type="HOGENOM" id="CLU_009710_1_2_1"/>
<dbReference type="PANTHER" id="PTHR45765">
    <property type="entry name" value="METHIONINE--TRNA LIGASE"/>
    <property type="match status" value="1"/>
</dbReference>
<evidence type="ECO:0000256" key="10">
    <source>
        <dbReference type="ARBA" id="ARBA00047364"/>
    </source>
</evidence>
<dbReference type="CDD" id="cd00814">
    <property type="entry name" value="MetRS_core"/>
    <property type="match status" value="1"/>
</dbReference>
<feature type="domain" description="Methionyl/Leucyl tRNA synthetase" evidence="12">
    <location>
        <begin position="5"/>
        <end position="395"/>
    </location>
</feature>
<dbReference type="PRINTS" id="PR01041">
    <property type="entry name" value="TRNASYNTHMET"/>
</dbReference>
<evidence type="ECO:0000256" key="3">
    <source>
        <dbReference type="ARBA" id="ARBA00012838"/>
    </source>
</evidence>
<dbReference type="InterPro" id="IPR015413">
    <property type="entry name" value="Methionyl/Leucyl_tRNA_Synth"/>
</dbReference>
<evidence type="ECO:0000256" key="6">
    <source>
        <dbReference type="ARBA" id="ARBA00022840"/>
    </source>
</evidence>
<name>T0MF61_9MICR</name>
<dbReference type="GO" id="GO:0006431">
    <property type="term" value="P:methionyl-tRNA aminoacylation"/>
    <property type="evidence" value="ECO:0007669"/>
    <property type="project" value="EnsemblFungi"/>
</dbReference>
<evidence type="ECO:0000256" key="5">
    <source>
        <dbReference type="ARBA" id="ARBA00022741"/>
    </source>
</evidence>
<dbReference type="GO" id="GO:0005524">
    <property type="term" value="F:ATP binding"/>
    <property type="evidence" value="ECO:0007669"/>
    <property type="project" value="UniProtKB-KW"/>
</dbReference>
<dbReference type="AlphaFoldDB" id="T0MF61"/>
<dbReference type="InterPro" id="IPR029038">
    <property type="entry name" value="MetRS_Zn"/>
</dbReference>
<dbReference type="EMBL" id="KE647374">
    <property type="protein sequence ID" value="EQB59715.1"/>
    <property type="molecule type" value="Genomic_DNA"/>
</dbReference>
<evidence type="ECO:0000256" key="11">
    <source>
        <dbReference type="RuleBase" id="RU363039"/>
    </source>
</evidence>
<evidence type="ECO:0000256" key="8">
    <source>
        <dbReference type="ARBA" id="ARBA00023146"/>
    </source>
</evidence>
<dbReference type="Pfam" id="PF19303">
    <property type="entry name" value="Anticodon_3"/>
    <property type="match status" value="1"/>
</dbReference>
<evidence type="ECO:0000259" key="13">
    <source>
        <dbReference type="Pfam" id="PF19303"/>
    </source>
</evidence>
<dbReference type="SUPFAM" id="SSF52374">
    <property type="entry name" value="Nucleotidylyl transferase"/>
    <property type="match status" value="1"/>
</dbReference>
<dbReference type="GO" id="GO:1990825">
    <property type="term" value="F:sequence-specific mRNA binding"/>
    <property type="evidence" value="ECO:0007669"/>
    <property type="project" value="EnsemblFungi"/>
</dbReference>
<dbReference type="InterPro" id="IPR014729">
    <property type="entry name" value="Rossmann-like_a/b/a_fold"/>
</dbReference>
<keyword evidence="15" id="KW-1185">Reference proteome</keyword>
<protein>
    <recommendedName>
        <fullName evidence="3">methionine--tRNA ligase</fullName>
        <ecNumber evidence="3">6.1.1.10</ecNumber>
    </recommendedName>
    <alternativeName>
        <fullName evidence="9">Methionyl-tRNA synthetase</fullName>
    </alternativeName>
</protein>
<evidence type="ECO:0000256" key="9">
    <source>
        <dbReference type="ARBA" id="ARBA00030904"/>
    </source>
</evidence>
<evidence type="ECO:0000313" key="14">
    <source>
        <dbReference type="EMBL" id="EQB59715.1"/>
    </source>
</evidence>
<dbReference type="GO" id="GO:0017101">
    <property type="term" value="C:aminoacyl-tRNA synthetase multienzyme complex"/>
    <property type="evidence" value="ECO:0007669"/>
    <property type="project" value="TreeGrafter"/>
</dbReference>
<dbReference type="PANTHER" id="PTHR45765:SF1">
    <property type="entry name" value="METHIONINE--TRNA LIGASE, CYTOPLASMIC"/>
    <property type="match status" value="1"/>
</dbReference>
<keyword evidence="6 11" id="KW-0067">ATP-binding</keyword>
<dbReference type="InterPro" id="IPR041872">
    <property type="entry name" value="Anticodon_Met"/>
</dbReference>
<keyword evidence="7 11" id="KW-0648">Protein biosynthesis</keyword>
<dbReference type="InterPro" id="IPR014758">
    <property type="entry name" value="Met-tRNA_synth"/>
</dbReference>
<dbReference type="Gene3D" id="3.40.50.620">
    <property type="entry name" value="HUPs"/>
    <property type="match status" value="1"/>
</dbReference>
<dbReference type="Proteomes" id="UP000053780">
    <property type="component" value="Unassembled WGS sequence"/>
</dbReference>
<dbReference type="InterPro" id="IPR033911">
    <property type="entry name" value="MetRS_core"/>
</dbReference>
<keyword evidence="5 11" id="KW-0547">Nucleotide-binding</keyword>
<evidence type="ECO:0000256" key="1">
    <source>
        <dbReference type="ARBA" id="ARBA00004496"/>
    </source>
</evidence>
<dbReference type="PROSITE" id="PS00178">
    <property type="entry name" value="AA_TRNA_LIGASE_I"/>
    <property type="match status" value="1"/>
</dbReference>
<dbReference type="SUPFAM" id="SSF57770">
    <property type="entry name" value="Methionyl-tRNA synthetase (MetRS), Zn-domain"/>
    <property type="match status" value="1"/>
</dbReference>
<accession>T0MF61</accession>
<comment type="similarity">
    <text evidence="2 11">Belongs to the class-I aminoacyl-tRNA synthetase family.</text>
</comment>
<dbReference type="InterPro" id="IPR001412">
    <property type="entry name" value="aa-tRNA-synth_I_CS"/>
</dbReference>
<dbReference type="GO" id="GO:0010494">
    <property type="term" value="C:cytoplasmic stress granule"/>
    <property type="evidence" value="ECO:0007669"/>
    <property type="project" value="EnsemblFungi"/>
</dbReference>
<dbReference type="GO" id="GO:0005829">
    <property type="term" value="C:cytosol"/>
    <property type="evidence" value="ECO:0007669"/>
    <property type="project" value="TreeGrafter"/>
</dbReference>
<comment type="catalytic activity">
    <reaction evidence="10">
        <text>tRNA(Met) + L-methionine + ATP = L-methionyl-tRNA(Met) + AMP + diphosphate</text>
        <dbReference type="Rhea" id="RHEA:13481"/>
        <dbReference type="Rhea" id="RHEA-COMP:9667"/>
        <dbReference type="Rhea" id="RHEA-COMP:9698"/>
        <dbReference type="ChEBI" id="CHEBI:30616"/>
        <dbReference type="ChEBI" id="CHEBI:33019"/>
        <dbReference type="ChEBI" id="CHEBI:57844"/>
        <dbReference type="ChEBI" id="CHEBI:78442"/>
        <dbReference type="ChEBI" id="CHEBI:78530"/>
        <dbReference type="ChEBI" id="CHEBI:456215"/>
        <dbReference type="EC" id="6.1.1.10"/>
    </reaction>
</comment>
<dbReference type="VEuPathDB" id="MicrosporidiaDB:NAPIS_ORF02707"/>
<dbReference type="Gene3D" id="1.10.730.10">
    <property type="entry name" value="Isoleucyl-tRNA Synthetase, Domain 1"/>
    <property type="match status" value="1"/>
</dbReference>
<dbReference type="Gene3D" id="2.20.28.20">
    <property type="entry name" value="Methionyl-tRNA synthetase, Zn-domain"/>
    <property type="match status" value="1"/>
</dbReference>
<dbReference type="InterPro" id="IPR009080">
    <property type="entry name" value="tRNAsynth_Ia_anticodon-bd"/>
</dbReference>
<sequence length="542" mass="63380">MTKKIITSALPYVNNQPHLGNIIGCVLSGDIYTRFCKKNGEECVYICGTDEYGTAIEMTAFIQNKKPLEICEENRVIHEKIYNWFNIKFDYFGHTTTKEHIKNVQSFFNDIYKNGGFTEQTIEQHFCNKCELFLADRYIVGVCKFCNFEGAKGDQCDSCGHTYKTTDLICPKCAICGESPCIKNTNHLFFDFNLFREQLEDLYKKNSKYWSENGKKITKSWLNQELLQRCMTRDLKNLWGVPVPLDGYEKKVFYVWFDAVIGYFTFLKEHLQGNYEEWINDGELIQFMGKDNVFFHTIVFPSLIFGTKKKYPLLKQLSVTEFLLFENKKFSKSSNHGIFGLDLIDNSLGNSCLWRYYLTKIRPETCDTNFSFDHFTSVITSDLNNTIGNFCNRVLKFIKNKNNNKIYVTELIESDNNMIKKVNNQFLLYKTFFKDIKLKDALNCVLEISRIGNEYVQQVVSIKENMQRGFSIAFSIVKLLSQILEPFIPISAIKLQKMCQVKNERFCEEFSITMNWEISNNIEPLFSHLSPDIIERFNKFKI</sequence>
<organism evidence="14 15">
    <name type="scientific">Vairimorpha apis BRL 01</name>
    <dbReference type="NCBI Taxonomy" id="1037528"/>
    <lineage>
        <taxon>Eukaryota</taxon>
        <taxon>Fungi</taxon>
        <taxon>Fungi incertae sedis</taxon>
        <taxon>Microsporidia</taxon>
        <taxon>Nosematidae</taxon>
        <taxon>Vairimorpha</taxon>
    </lineage>
</organism>
<dbReference type="EC" id="6.1.1.10" evidence="3"/>
<dbReference type="OrthoDB" id="5844513at2759"/>
<dbReference type="NCBIfam" id="TIGR00398">
    <property type="entry name" value="metG"/>
    <property type="match status" value="1"/>
</dbReference>